<gene>
    <name evidence="3" type="ORF">EGK58_011470</name>
    <name evidence="4" type="ORF">EGK58_014530</name>
</gene>
<accession>A0A8F6M403</accession>
<reference evidence="4" key="1">
    <citation type="journal article" date="2019" name="Nat. Commun.">
        <title>Spatiotemporal dynamics of multidrug resistant bacteria on intensive care unit surfaces.</title>
        <authorList>
            <person name="D'Souza A.W."/>
            <person name="Potter R.F."/>
            <person name="Wallace M."/>
            <person name="Shupe A."/>
            <person name="Patel S."/>
            <person name="Sun X."/>
            <person name="Gul D."/>
            <person name="Kwon J.H."/>
            <person name="Andleeb S."/>
            <person name="Burnham C.D."/>
            <person name="Dantas G."/>
        </authorList>
    </citation>
    <scope>NUCLEOTIDE SEQUENCE</scope>
    <source>
        <strain evidence="4">AV_175</strain>
    </source>
</reference>
<keyword evidence="1" id="KW-0175">Coiled coil</keyword>
<feature type="domain" description="YagK/YfjJ C-terminal" evidence="2">
    <location>
        <begin position="125"/>
        <end position="269"/>
    </location>
</feature>
<evidence type="ECO:0000313" key="4">
    <source>
        <dbReference type="EMBL" id="QXR19240.1"/>
    </source>
</evidence>
<proteinExistence type="predicted"/>
<evidence type="ECO:0000259" key="2">
    <source>
        <dbReference type="Pfam" id="PF11726"/>
    </source>
</evidence>
<reference evidence="4" key="2">
    <citation type="submission" date="2021-06" db="EMBL/GenBank/DDBJ databases">
        <authorList>
            <person name="Diorio-Toth L."/>
        </authorList>
    </citation>
    <scope>NUCLEOTIDE SEQUENCE</scope>
    <source>
        <strain evidence="4">AV_175</strain>
    </source>
</reference>
<dbReference type="Pfam" id="PF11726">
    <property type="entry name" value="YagK_YfjJ_C"/>
    <property type="match status" value="1"/>
</dbReference>
<name>A0A8F6M403_9GAMM</name>
<dbReference type="EMBL" id="CP078027">
    <property type="protein sequence ID" value="QXR18696.1"/>
    <property type="molecule type" value="Genomic_DNA"/>
</dbReference>
<evidence type="ECO:0000313" key="3">
    <source>
        <dbReference type="EMBL" id="QXR18696.1"/>
    </source>
</evidence>
<dbReference type="EMBL" id="CP078027">
    <property type="protein sequence ID" value="QXR19240.1"/>
    <property type="molecule type" value="Genomic_DNA"/>
</dbReference>
<evidence type="ECO:0000256" key="1">
    <source>
        <dbReference type="SAM" id="Coils"/>
    </source>
</evidence>
<protein>
    <submittedName>
        <fullName evidence="4">Inovirus Gp2 family protein</fullName>
    </submittedName>
</protein>
<feature type="coiled-coil region" evidence="1">
    <location>
        <begin position="100"/>
        <end position="127"/>
    </location>
</feature>
<dbReference type="InterPro" id="IPR057271">
    <property type="entry name" value="YagK_YfjJ_C"/>
</dbReference>
<dbReference type="AlphaFoldDB" id="A0A8F6M403"/>
<dbReference type="Proteomes" id="UP000280837">
    <property type="component" value="Chromosome"/>
</dbReference>
<organism evidence="4">
    <name type="scientific">Acinetobacter variabilis</name>
    <dbReference type="NCBI Taxonomy" id="70346"/>
    <lineage>
        <taxon>Bacteria</taxon>
        <taxon>Pseudomonadati</taxon>
        <taxon>Pseudomonadota</taxon>
        <taxon>Gammaproteobacteria</taxon>
        <taxon>Moraxellales</taxon>
        <taxon>Moraxellaceae</taxon>
        <taxon>Acinetobacter</taxon>
    </lineage>
</organism>
<dbReference type="RefSeq" id="WP_219014814.1">
    <property type="nucleotide sequence ID" value="NZ_CP078027.1"/>
</dbReference>
<sequence>MSKPINESKLTIQLEVVTELWIEAHRRPHDFYLEFAELLTELDQVYIRSYDYFGYINAWCNWLEENDIAGLRLDELIEELKRKSFAEYQRYFKGYQSEHREALRRHRENETRNIRSLERKARSAVERYARTEVVRIDLGYIKKYQHLINIADFYEDMKELRAQISEREKPFNALIDYAWALEQGVDKGYHCHLVLFFNGHLKQEGWGIAHQVGKAWQKITGKLGYFFNCHDPEQIQEYTELGILGIGRIHRNNSTEVEKMVNAVRYLVRPEKDAQHLRVKCKAKMRTFQ</sequence>